<sequence length="197" mass="22791">MVKEVNLSEYVPDYYEGVKDMKELVRVENALFKDGTISLEQFIKNQFIMLCDVPTLTKFEEVYGIVAHADDTLEWRRERVLLRINMRPPFSWWFLIRKLDDLFGKGKYKASVDFANQVLLIESGAETSGLFRESVIFVNAIKPANMGYTHIPTVTERVKLKERLFKTSVDFARAGYAVVGVTPFEYEGPQEEILFND</sequence>
<comment type="caution">
    <text evidence="1">The sequence shown here is derived from an EMBL/GenBank/DDBJ whole genome shotgun (WGS) entry which is preliminary data.</text>
</comment>
<evidence type="ECO:0008006" key="3">
    <source>
        <dbReference type="Google" id="ProtNLM"/>
    </source>
</evidence>
<evidence type="ECO:0000313" key="2">
    <source>
        <dbReference type="Proteomes" id="UP000190652"/>
    </source>
</evidence>
<dbReference type="InterPro" id="IPR018755">
    <property type="entry name" value="Phage_Mu_Gp48"/>
</dbReference>
<dbReference type="Proteomes" id="UP000190652">
    <property type="component" value="Unassembled WGS sequence"/>
</dbReference>
<dbReference type="Pfam" id="PF10076">
    <property type="entry name" value="Phage_Mu_Gp48"/>
    <property type="match status" value="1"/>
</dbReference>
<accession>A0A1T0C3D6</accession>
<dbReference type="RefSeq" id="WP_078353002.1">
    <property type="nucleotide sequence ID" value="NZ_MUYO01000005.1"/>
</dbReference>
<evidence type="ECO:0000313" key="1">
    <source>
        <dbReference type="EMBL" id="OOS16897.1"/>
    </source>
</evidence>
<name>A0A1T0C3D6_STRMT</name>
<reference evidence="1 2" key="1">
    <citation type="submission" date="2017-02" db="EMBL/GenBank/DDBJ databases">
        <title>Draft genome sequence of Streptococcus mitis CCUG 63687.</title>
        <authorList>
            <person name="Salva-Serra F."/>
            <person name="Engstrom-Jakobsson H."/>
            <person name="Thorell K."/>
            <person name="Jaen-Luchoro D."/>
            <person name="Gonzales-Siles L."/>
            <person name="Karlsson R."/>
            <person name="Yazdan S."/>
            <person name="Boulund F."/>
            <person name="Johnning A."/>
            <person name="Engstrand L."/>
            <person name="Kristiansson E."/>
            <person name="Moore E."/>
        </authorList>
    </citation>
    <scope>NUCLEOTIDE SEQUENCE [LARGE SCALE GENOMIC DNA]</scope>
    <source>
        <strain evidence="1 2">CCUG 63687</strain>
    </source>
</reference>
<protein>
    <recommendedName>
        <fullName evidence="3">DUF2313 domain-containing protein</fullName>
    </recommendedName>
</protein>
<dbReference type="AlphaFoldDB" id="A0A1T0C3D6"/>
<proteinExistence type="predicted"/>
<gene>
    <name evidence="1" type="ORF">B0686_09510</name>
</gene>
<dbReference type="EMBL" id="MUYO01000005">
    <property type="protein sequence ID" value="OOS16897.1"/>
    <property type="molecule type" value="Genomic_DNA"/>
</dbReference>
<organism evidence="1 2">
    <name type="scientific">Streptococcus mitis</name>
    <dbReference type="NCBI Taxonomy" id="28037"/>
    <lineage>
        <taxon>Bacteria</taxon>
        <taxon>Bacillati</taxon>
        <taxon>Bacillota</taxon>
        <taxon>Bacilli</taxon>
        <taxon>Lactobacillales</taxon>
        <taxon>Streptococcaceae</taxon>
        <taxon>Streptococcus</taxon>
        <taxon>Streptococcus mitis group</taxon>
    </lineage>
</organism>